<sequence length="615" mass="62036">MHSSVAPGAQSRSAWSEQEDDLLRAAVKKYGDRAWATVANEVPGRSSKSCSDRWRNFLSPDIEHPRKSPFSEWEVAVVVQAQHRYGNNWKAISMLLPGRTNRAVKNLFVGNLKWGARLPEIQNRYLEHRTPLEDLLEISPEYPGGPPKERPGLLLNALQRPHGGAGSPGSLVAASTSSAGSAWASDATEQHLAGGGGLLGSGVHGHGHGLPQYHPGGAFGLRRPREEGASPTGDMHSPGGGLHKRLRGAGDSPTGVFVGLPRTSESGAAGAGGFAGAPLTPGTAHSAMGCGLPTFPQPLMGGLPGLPFAGGHGLPQVLMPSDLPLGALPPLSMGAPQPHALTLAPSQQHLAPHGLGAAQPPQFAADAAAGAGVPLLGHVSNDSAALARIMDSILEEDDELLSDHNLGRALLGSPSSSPLAPRISGGGAAAGAAARGAAALGGWPGAWRGGECEAAGESGTPRQLGAMVPLDAAGAPCGAAVAAALPAAPPHTPAAAGGWWGGAVPVAAGAPGCEGPSPAGDAAFFDPSRRVSTGDISSATAEHCATPGAQQPAAMRALCAQLHRENALLAARMQTLQERLGAPAPAPAAALGDALPPLPPMALPALMPDWHAGLV</sequence>
<protein>
    <recommendedName>
        <fullName evidence="5">Transcription factor</fullName>
    </recommendedName>
</protein>
<dbReference type="GO" id="GO:0000978">
    <property type="term" value="F:RNA polymerase II cis-regulatory region sequence-specific DNA binding"/>
    <property type="evidence" value="ECO:0007669"/>
    <property type="project" value="TreeGrafter"/>
</dbReference>
<dbReference type="OrthoDB" id="2143914at2759"/>
<comment type="caution">
    <text evidence="3">The sequence shown here is derived from an EMBL/GenBank/DDBJ whole genome shotgun (WGS) entry which is preliminary data.</text>
</comment>
<dbReference type="CDD" id="cd00167">
    <property type="entry name" value="SANT"/>
    <property type="match status" value="2"/>
</dbReference>
<evidence type="ECO:0008006" key="5">
    <source>
        <dbReference type="Google" id="ProtNLM"/>
    </source>
</evidence>
<evidence type="ECO:0000313" key="3">
    <source>
        <dbReference type="EMBL" id="GBF95474.1"/>
    </source>
</evidence>
<feature type="domain" description="HTH myb-type" evidence="2">
    <location>
        <begin position="12"/>
        <end position="62"/>
    </location>
</feature>
<dbReference type="InParanoid" id="A0A2V0P6I1"/>
<evidence type="ECO:0000259" key="2">
    <source>
        <dbReference type="PROSITE" id="PS51294"/>
    </source>
</evidence>
<feature type="domain" description="HTH myb-type" evidence="2">
    <location>
        <begin position="66"/>
        <end position="116"/>
    </location>
</feature>
<name>A0A2V0P6I1_9CHLO</name>
<dbReference type="GO" id="GO:0005634">
    <property type="term" value="C:nucleus"/>
    <property type="evidence" value="ECO:0007669"/>
    <property type="project" value="TreeGrafter"/>
</dbReference>
<dbReference type="InterPro" id="IPR009057">
    <property type="entry name" value="Homeodomain-like_sf"/>
</dbReference>
<dbReference type="InterPro" id="IPR001005">
    <property type="entry name" value="SANT/Myb"/>
</dbReference>
<dbReference type="AlphaFoldDB" id="A0A2V0P6I1"/>
<dbReference type="SUPFAM" id="SSF46689">
    <property type="entry name" value="Homeodomain-like"/>
    <property type="match status" value="1"/>
</dbReference>
<proteinExistence type="predicted"/>
<gene>
    <name evidence="3" type="ORF">Rsub_07824</name>
</gene>
<dbReference type="PROSITE" id="PS50090">
    <property type="entry name" value="MYB_LIKE"/>
    <property type="match status" value="1"/>
</dbReference>
<evidence type="ECO:0000259" key="1">
    <source>
        <dbReference type="PROSITE" id="PS50090"/>
    </source>
</evidence>
<dbReference type="PANTHER" id="PTHR45614:SF25">
    <property type="entry name" value="MYB PROTEIN"/>
    <property type="match status" value="1"/>
</dbReference>
<dbReference type="GO" id="GO:0000981">
    <property type="term" value="F:DNA-binding transcription factor activity, RNA polymerase II-specific"/>
    <property type="evidence" value="ECO:0007669"/>
    <property type="project" value="TreeGrafter"/>
</dbReference>
<evidence type="ECO:0000313" key="4">
    <source>
        <dbReference type="Proteomes" id="UP000247498"/>
    </source>
</evidence>
<dbReference type="PROSITE" id="PS51294">
    <property type="entry name" value="HTH_MYB"/>
    <property type="match status" value="2"/>
</dbReference>
<accession>A0A2V0P6I1</accession>
<organism evidence="3 4">
    <name type="scientific">Raphidocelis subcapitata</name>
    <dbReference type="NCBI Taxonomy" id="307507"/>
    <lineage>
        <taxon>Eukaryota</taxon>
        <taxon>Viridiplantae</taxon>
        <taxon>Chlorophyta</taxon>
        <taxon>core chlorophytes</taxon>
        <taxon>Chlorophyceae</taxon>
        <taxon>CS clade</taxon>
        <taxon>Sphaeropleales</taxon>
        <taxon>Selenastraceae</taxon>
        <taxon>Raphidocelis</taxon>
    </lineage>
</organism>
<dbReference type="SMART" id="SM00717">
    <property type="entry name" value="SANT"/>
    <property type="match status" value="2"/>
</dbReference>
<dbReference type="InterPro" id="IPR017930">
    <property type="entry name" value="Myb_dom"/>
</dbReference>
<dbReference type="InterPro" id="IPR050560">
    <property type="entry name" value="MYB_TF"/>
</dbReference>
<dbReference type="PANTHER" id="PTHR45614">
    <property type="entry name" value="MYB PROTEIN-RELATED"/>
    <property type="match status" value="1"/>
</dbReference>
<feature type="domain" description="Myb-like" evidence="1">
    <location>
        <begin position="12"/>
        <end position="58"/>
    </location>
</feature>
<dbReference type="EMBL" id="BDRX01000065">
    <property type="protein sequence ID" value="GBF95474.1"/>
    <property type="molecule type" value="Genomic_DNA"/>
</dbReference>
<keyword evidence="4" id="KW-1185">Reference proteome</keyword>
<dbReference type="Proteomes" id="UP000247498">
    <property type="component" value="Unassembled WGS sequence"/>
</dbReference>
<dbReference type="Gene3D" id="1.10.10.60">
    <property type="entry name" value="Homeodomain-like"/>
    <property type="match status" value="2"/>
</dbReference>
<reference evidence="3 4" key="1">
    <citation type="journal article" date="2018" name="Sci. Rep.">
        <title>Raphidocelis subcapitata (=Pseudokirchneriella subcapitata) provides an insight into genome evolution and environmental adaptations in the Sphaeropleales.</title>
        <authorList>
            <person name="Suzuki S."/>
            <person name="Yamaguchi H."/>
            <person name="Nakajima N."/>
            <person name="Kawachi M."/>
        </authorList>
    </citation>
    <scope>NUCLEOTIDE SEQUENCE [LARGE SCALE GENOMIC DNA]</scope>
    <source>
        <strain evidence="3 4">NIES-35</strain>
    </source>
</reference>
<dbReference type="Pfam" id="PF00249">
    <property type="entry name" value="Myb_DNA-binding"/>
    <property type="match status" value="2"/>
</dbReference>